<dbReference type="Proteomes" id="UP001623558">
    <property type="component" value="Unassembled WGS sequence"/>
</dbReference>
<dbReference type="SMART" id="SM00634">
    <property type="entry name" value="BID_1"/>
    <property type="match status" value="2"/>
</dbReference>
<dbReference type="PROSITE" id="PS51127">
    <property type="entry name" value="BIG1"/>
    <property type="match status" value="2"/>
</dbReference>
<evidence type="ECO:0000256" key="2">
    <source>
        <dbReference type="SAM" id="MobiDB-lite"/>
    </source>
</evidence>
<name>A0ABW8RWQ9_9BACT</name>
<organism evidence="4 5">
    <name type="scientific">Aquirufa salirivi</name>
    <dbReference type="NCBI Taxonomy" id="3104729"/>
    <lineage>
        <taxon>Bacteria</taxon>
        <taxon>Pseudomonadati</taxon>
        <taxon>Bacteroidota</taxon>
        <taxon>Cytophagia</taxon>
        <taxon>Cytophagales</taxon>
        <taxon>Flectobacillaceae</taxon>
        <taxon>Aquirufa</taxon>
    </lineage>
</organism>
<dbReference type="InterPro" id="IPR003344">
    <property type="entry name" value="Big_1_dom"/>
</dbReference>
<gene>
    <name evidence="4" type="ORF">U0R11_12475</name>
</gene>
<feature type="domain" description="Big-1" evidence="3">
    <location>
        <begin position="402"/>
        <end position="508"/>
    </location>
</feature>
<dbReference type="InterPro" id="IPR013783">
    <property type="entry name" value="Ig-like_fold"/>
</dbReference>
<evidence type="ECO:0000259" key="3">
    <source>
        <dbReference type="PROSITE" id="PS51127"/>
    </source>
</evidence>
<accession>A0ABW8RWQ9</accession>
<evidence type="ECO:0000313" key="5">
    <source>
        <dbReference type="Proteomes" id="UP001623558"/>
    </source>
</evidence>
<comment type="caution">
    <text evidence="4">The sequence shown here is derived from an EMBL/GenBank/DDBJ whole genome shotgun (WGS) entry which is preliminary data.</text>
</comment>
<proteinExistence type="inferred from homology"/>
<dbReference type="SUPFAM" id="SSF49373">
    <property type="entry name" value="Invasin/intimin cell-adhesion fragments"/>
    <property type="match status" value="3"/>
</dbReference>
<evidence type="ECO:0000313" key="4">
    <source>
        <dbReference type="EMBL" id="MFL0163204.1"/>
    </source>
</evidence>
<feature type="domain" description="Big-1" evidence="3">
    <location>
        <begin position="955"/>
        <end position="1047"/>
    </location>
</feature>
<comment type="similarity">
    <text evidence="1">Belongs to the intimin/invasin family.</text>
</comment>
<evidence type="ECO:0000256" key="1">
    <source>
        <dbReference type="ARBA" id="ARBA00010116"/>
    </source>
</evidence>
<feature type="non-terminal residue" evidence="4">
    <location>
        <position position="1088"/>
    </location>
</feature>
<dbReference type="Gene3D" id="2.60.40.10">
    <property type="entry name" value="Immunoglobulins"/>
    <property type="match status" value="3"/>
</dbReference>
<feature type="region of interest" description="Disordered" evidence="2">
    <location>
        <begin position="523"/>
        <end position="542"/>
    </location>
</feature>
<sequence>MKVTRTTYSKVLKQFPTFLSTLIVLTMLLVSTSVAVGLGNARTRLFSSPAFNQALSSHALGQVQTSSRDEVVFFDRGAGKDLNFTEKRVAKAHKSVNQVLTNIFQRSNYRDLLFSYFPGKRKSIDSDFDAKVLSLRNAVLNKGFQVPVQIISWAEINSAMAAFASRGPAGSPIIYINKEYLEGKASFIYPKAHDPQIIGLLLQEYGHAIDFYLNGDQDTPGDEGALFVVKEINVEVEPIELAAMQNREDYNKISVQGKTFMVEEAAVTIAEAWLSTISGQGKPTTGATALSATSMRFQTNPPSATFTTTTGGGNSKVVGSFSYYVGAVQTVIPGFIDTSAGNGATGIIVLFVTDANNLSGYLMRIYGTPVITASTQYNMNNSPVGTDLNSYQSSTGPSASTSTLLPASTTGILADGATTATLTVTAKNGANTALAGATVVLEQFSDALLTIPTTKSTISPSSATTNASGVATFTVSSKVAPQTVYYRATVTSSGFEVIVTAYASVSYVVGAVTKLQVLMPGETADPGSVTGKTGTPTNQTAGSNTTVTVNAVDANWNIVSSSTPTVVITTSDANDTHPSNAALTAGTGTFTVSFRTAGNQTVTATDQAATLTANTGATTLVTAGTVNKLQVLMPGETAAPGTTTGKTGTPTDQAAGASLNVTVNAVDAYWNIVSSATPTAVITSSDGQATLPSSAALVGGTKQFAITLKTAGNQTVTATDQAASLTANTGASTVITAGAASKLTVFLQTSNVTASQNTRTKFQVSDAYGNLINSSTATITVALHQNGVPKTTGYTGTKVRNAVAGIADFNDLKISDASTDYTYVASSPGLTSVTTNVFEIFVGPPSKLTFRTNPPASVTAASNMSPSITVSVDDALLNTVVSATNSITLSISANPGSGVLSGTATVNAVNGIATFSDLSINKAGTGYTLSAASTGLTTKISTAFNVVAGAAAKYIVTSSSSSPAAGATVTISAQLADANDNPVATSGQTVTWTKSNANGSFASATSTTDGSGIATVVFTSHTVAGTATTVTATTSAISGTSSTITTVAGAADATASTLTPTSASITANGASTQVLTVTAKDANGNNVG</sequence>
<protein>
    <recommendedName>
        <fullName evidence="3">Big-1 domain-containing protein</fullName>
    </recommendedName>
</protein>
<feature type="compositionally biased region" description="Polar residues" evidence="2">
    <location>
        <begin position="530"/>
        <end position="542"/>
    </location>
</feature>
<reference evidence="4 5" key="1">
    <citation type="submission" date="2024-07" db="EMBL/GenBank/DDBJ databases">
        <authorList>
            <person name="Pitt A."/>
            <person name="Hahn M.W."/>
        </authorList>
    </citation>
    <scope>NUCLEOTIDE SEQUENCE [LARGE SCALE GENOMIC DNA]</scope>
    <source>
        <strain evidence="4 5">1-SAACH-A3</strain>
    </source>
</reference>
<dbReference type="RefSeq" id="WP_406752015.1">
    <property type="nucleotide sequence ID" value="NZ_JBEWZH010000010.1"/>
</dbReference>
<dbReference type="InterPro" id="IPR008964">
    <property type="entry name" value="Invasin/intimin_cell_adhesion"/>
</dbReference>
<dbReference type="EMBL" id="JBEWZH010000010">
    <property type="protein sequence ID" value="MFL0163204.1"/>
    <property type="molecule type" value="Genomic_DNA"/>
</dbReference>
<keyword evidence="5" id="KW-1185">Reference proteome</keyword>